<evidence type="ECO:0000256" key="8">
    <source>
        <dbReference type="SAM" id="Phobius"/>
    </source>
</evidence>
<dbReference type="GO" id="GO:0003954">
    <property type="term" value="F:NADH dehydrogenase activity"/>
    <property type="evidence" value="ECO:0007669"/>
    <property type="project" value="TreeGrafter"/>
</dbReference>
<feature type="transmembrane region" description="Helical" evidence="8">
    <location>
        <begin position="588"/>
        <end position="612"/>
    </location>
</feature>
<evidence type="ECO:0000313" key="10">
    <source>
        <dbReference type="EMBL" id="QFG69365.1"/>
    </source>
</evidence>
<feature type="transmembrane region" description="Helical" evidence="8">
    <location>
        <begin position="411"/>
        <end position="433"/>
    </location>
</feature>
<dbReference type="Proteomes" id="UP000326546">
    <property type="component" value="Chromosome"/>
</dbReference>
<dbReference type="OrthoDB" id="9768329at2"/>
<feature type="transmembrane region" description="Helical" evidence="8">
    <location>
        <begin position="633"/>
        <end position="661"/>
    </location>
</feature>
<dbReference type="GO" id="GO:0042773">
    <property type="term" value="P:ATP synthesis coupled electron transport"/>
    <property type="evidence" value="ECO:0007669"/>
    <property type="project" value="InterPro"/>
</dbReference>
<evidence type="ECO:0000256" key="5">
    <source>
        <dbReference type="ARBA" id="ARBA00023136"/>
    </source>
</evidence>
<feature type="transmembrane region" description="Helical" evidence="8">
    <location>
        <begin position="281"/>
        <end position="300"/>
    </location>
</feature>
<evidence type="ECO:0000256" key="2">
    <source>
        <dbReference type="ARBA" id="ARBA00009025"/>
    </source>
</evidence>
<evidence type="ECO:0000256" key="4">
    <source>
        <dbReference type="ARBA" id="ARBA00022989"/>
    </source>
</evidence>
<feature type="transmembrane region" description="Helical" evidence="8">
    <location>
        <begin position="476"/>
        <end position="496"/>
    </location>
</feature>
<dbReference type="GO" id="GO:0048039">
    <property type="term" value="F:ubiquinone binding"/>
    <property type="evidence" value="ECO:0007669"/>
    <property type="project" value="TreeGrafter"/>
</dbReference>
<dbReference type="PANTHER" id="PTHR43507:SF1">
    <property type="entry name" value="NADH-UBIQUINONE OXIDOREDUCTASE CHAIN 4"/>
    <property type="match status" value="1"/>
</dbReference>
<gene>
    <name evidence="10" type="ORF">FY030_12200</name>
</gene>
<feature type="transmembrane region" description="Helical" evidence="8">
    <location>
        <begin position="153"/>
        <end position="172"/>
    </location>
</feature>
<keyword evidence="3 6" id="KW-0812">Transmembrane</keyword>
<feature type="transmembrane region" description="Helical" evidence="8">
    <location>
        <begin position="445"/>
        <end position="469"/>
    </location>
</feature>
<dbReference type="EMBL" id="CP044427">
    <property type="protein sequence ID" value="QFG69365.1"/>
    <property type="molecule type" value="Genomic_DNA"/>
</dbReference>
<evidence type="ECO:0000256" key="7">
    <source>
        <dbReference type="SAM" id="MobiDB-lite"/>
    </source>
</evidence>
<dbReference type="GO" id="GO:0016020">
    <property type="term" value="C:membrane"/>
    <property type="evidence" value="ECO:0007669"/>
    <property type="project" value="UniProtKB-SubCell"/>
</dbReference>
<dbReference type="PANTHER" id="PTHR43507">
    <property type="entry name" value="NADH-UBIQUINONE OXIDOREDUCTASE CHAIN 4"/>
    <property type="match status" value="1"/>
</dbReference>
<evidence type="ECO:0000259" key="9">
    <source>
        <dbReference type="Pfam" id="PF00361"/>
    </source>
</evidence>
<feature type="transmembrane region" description="Helical" evidence="8">
    <location>
        <begin position="545"/>
        <end position="568"/>
    </location>
</feature>
<feature type="transmembrane region" description="Helical" evidence="8">
    <location>
        <begin position="306"/>
        <end position="327"/>
    </location>
</feature>
<feature type="region of interest" description="Disordered" evidence="7">
    <location>
        <begin position="58"/>
        <end position="127"/>
    </location>
</feature>
<feature type="transmembrane region" description="Helical" evidence="8">
    <location>
        <begin position="502"/>
        <end position="524"/>
    </location>
</feature>
<feature type="transmembrane region" description="Helical" evidence="8">
    <location>
        <begin position="339"/>
        <end position="360"/>
    </location>
</feature>
<keyword evidence="4 8" id="KW-1133">Transmembrane helix</keyword>
<dbReference type="InterPro" id="IPR001750">
    <property type="entry name" value="ND/Mrp_TM"/>
</dbReference>
<dbReference type="PRINTS" id="PR01437">
    <property type="entry name" value="NUOXDRDTASE4"/>
</dbReference>
<dbReference type="Pfam" id="PF00361">
    <property type="entry name" value="Proton_antipo_M"/>
    <property type="match status" value="1"/>
</dbReference>
<dbReference type="GO" id="GO:0015990">
    <property type="term" value="P:electron transport coupled proton transport"/>
    <property type="evidence" value="ECO:0007669"/>
    <property type="project" value="TreeGrafter"/>
</dbReference>
<accession>A0A5J6V6F9</accession>
<sequence length="666" mass="68941">MALRCTPRPAADGCHPAAHAGQRTASAACRPRCAHARRCSADPGRDEPGRRARARCRLRLSVAGRRPRHGAGPGGDLVRPGSPGLLGPGPGRRAAPAGEGRRPGQPAAGDAEHGARAGRRPRPGRDRGDHLVSEVLIAVRDELVELIPDLGTGWLLLALGPLLLVAVALLTAGRWASPPGRRVVHVASMLAAMLSAVGVLGTALHRPVLAQPWIESLGVWFTLRADGLSAPLILLTAVIGVVATSLHLHVPPPPRPADPALEGTTPTSPIPVVRATDVPGLASYHACLLLILLGSLLAFLAGDALLFFIGFELVLIPMWLLIGRYGDPASDPRGAAQRFLVVTVVGSSLMLAGLLALATATGTTDLALWAQQGPGALDRSTQIVVAALLLSGLALKIPVFPLHTWLPWVHATAPTAGSVLLAAVLLKLGTYGIARFVVPVVPTGFAFWAPLLGGLAVVGVVWAGLACLVERDLKRLIAWASVAHLGFVVLALATGTQTGLQAALFGNVAHGLVSALLFVVVGGLKHRWGSADLAVARAAVREVAPRLGVGLVLGLAAGMGLPGLAGFWGEIGALFASWAPAADRPEGWFRSFTVVGALGAVLAVAYSVRVLREVWTGDRLEPRVPDAIVTERWAIGLLGALVVAVGVVPTALFAVTAPYVAEVLAR</sequence>
<dbReference type="GO" id="GO:0008137">
    <property type="term" value="F:NADH dehydrogenase (ubiquinone) activity"/>
    <property type="evidence" value="ECO:0007669"/>
    <property type="project" value="InterPro"/>
</dbReference>
<feature type="region of interest" description="Disordered" evidence="7">
    <location>
        <begin position="1"/>
        <end position="27"/>
    </location>
</feature>
<comment type="subcellular location">
    <subcellularLocation>
        <location evidence="1">Endomembrane system</location>
        <topology evidence="1">Multi-pass membrane protein</topology>
    </subcellularLocation>
    <subcellularLocation>
        <location evidence="6">Membrane</location>
        <topology evidence="6">Multi-pass membrane protein</topology>
    </subcellularLocation>
</comment>
<protein>
    <submittedName>
        <fullName evidence="10">NADH-quinone oxidoreductase subunit M</fullName>
        <ecNumber evidence="10">1.6.5.-</ecNumber>
    </submittedName>
</protein>
<evidence type="ECO:0000256" key="6">
    <source>
        <dbReference type="RuleBase" id="RU000320"/>
    </source>
</evidence>
<comment type="similarity">
    <text evidence="2">Belongs to the complex I subunit 4 family.</text>
</comment>
<reference evidence="10 11" key="1">
    <citation type="submission" date="2019-09" db="EMBL/GenBank/DDBJ databases">
        <title>Serinicoccus pratensis sp. nov., isolated from meadow soil.</title>
        <authorList>
            <person name="Zhang W."/>
        </authorList>
    </citation>
    <scope>NUCLEOTIDE SEQUENCE [LARGE SCALE GENOMIC DNA]</scope>
    <source>
        <strain evidence="10 11">W204</strain>
    </source>
</reference>
<keyword evidence="11" id="KW-1185">Reference proteome</keyword>
<dbReference type="InterPro" id="IPR003918">
    <property type="entry name" value="NADH_UbQ_OxRdtase"/>
</dbReference>
<dbReference type="AlphaFoldDB" id="A0A5J6V6F9"/>
<feature type="transmembrane region" description="Helical" evidence="8">
    <location>
        <begin position="380"/>
        <end position="399"/>
    </location>
</feature>
<evidence type="ECO:0000256" key="1">
    <source>
        <dbReference type="ARBA" id="ARBA00004127"/>
    </source>
</evidence>
<evidence type="ECO:0000256" key="3">
    <source>
        <dbReference type="ARBA" id="ARBA00022692"/>
    </source>
</evidence>
<dbReference type="InterPro" id="IPR010227">
    <property type="entry name" value="NADH_Q_OxRdtase_chainM/4"/>
</dbReference>
<dbReference type="NCBIfam" id="TIGR01972">
    <property type="entry name" value="NDH_I_M"/>
    <property type="match status" value="1"/>
</dbReference>
<evidence type="ECO:0000313" key="11">
    <source>
        <dbReference type="Proteomes" id="UP000326546"/>
    </source>
</evidence>
<feature type="domain" description="NADH:quinone oxidoreductase/Mrp antiporter transmembrane" evidence="9">
    <location>
        <begin position="301"/>
        <end position="579"/>
    </location>
</feature>
<keyword evidence="10" id="KW-0560">Oxidoreductase</keyword>
<dbReference type="GO" id="GO:0012505">
    <property type="term" value="C:endomembrane system"/>
    <property type="evidence" value="ECO:0007669"/>
    <property type="project" value="UniProtKB-SubCell"/>
</dbReference>
<dbReference type="KEGG" id="serw:FY030_12200"/>
<keyword evidence="5 8" id="KW-0472">Membrane</keyword>
<feature type="compositionally biased region" description="Low complexity" evidence="7">
    <location>
        <begin position="91"/>
        <end position="109"/>
    </location>
</feature>
<organism evidence="10 11">
    <name type="scientific">Ornithinimicrobium pratense</name>
    <dbReference type="NCBI Taxonomy" id="2593973"/>
    <lineage>
        <taxon>Bacteria</taxon>
        <taxon>Bacillati</taxon>
        <taxon>Actinomycetota</taxon>
        <taxon>Actinomycetes</taxon>
        <taxon>Micrococcales</taxon>
        <taxon>Ornithinimicrobiaceae</taxon>
        <taxon>Ornithinimicrobium</taxon>
    </lineage>
</organism>
<feature type="transmembrane region" description="Helical" evidence="8">
    <location>
        <begin position="228"/>
        <end position="248"/>
    </location>
</feature>
<proteinExistence type="inferred from homology"/>
<dbReference type="EC" id="1.6.5.-" evidence="10"/>
<feature type="transmembrane region" description="Helical" evidence="8">
    <location>
        <begin position="184"/>
        <end position="208"/>
    </location>
</feature>
<name>A0A5J6V6F9_9MICO</name>